<accession>U9UPZ5</accession>
<gene>
    <name evidence="1" type="ORF">GLOINDRAFT_93821</name>
</gene>
<protein>
    <submittedName>
        <fullName evidence="1">Uncharacterized protein</fullName>
    </submittedName>
</protein>
<proteinExistence type="predicted"/>
<dbReference type="HOGENOM" id="CLU_1876513_0_0_1"/>
<sequence length="136" mass="15735">MNFLIKKEQVRNAEYTSINSYFMFIRKRIIRPFLQKITELIIAFLLEFYNRLGASFRISLGFISDIRLLQQVIYLDFLEFFDSKLGASEGFSFLSVLADNPLNVTQATMTSVQRNIVDVLSDNLRDSKEPLAHVDA</sequence>
<dbReference type="AlphaFoldDB" id="U9UPZ5"/>
<reference evidence="1" key="1">
    <citation type="submission" date="2013-07" db="EMBL/GenBank/DDBJ databases">
        <title>The genome of an arbuscular mycorrhizal fungus provides insights into the evolution of the oldest plant symbiosis.</title>
        <authorList>
            <consortium name="DOE Joint Genome Institute"/>
            <person name="Tisserant E."/>
            <person name="Malbreil M."/>
            <person name="Kuo A."/>
            <person name="Kohler A."/>
            <person name="Symeonidi A."/>
            <person name="Balestrini R."/>
            <person name="Charron P."/>
            <person name="Duensing N."/>
            <person name="Frei-dit-Frey N."/>
            <person name="Gianinazzi-Pearson V."/>
            <person name="Gilbert B."/>
            <person name="Handa Y."/>
            <person name="Hijri M."/>
            <person name="Kaul R."/>
            <person name="Kawaguchi M."/>
            <person name="Krajinski F."/>
            <person name="Lammers P."/>
            <person name="Lapierre D."/>
            <person name="Masclaux F.G."/>
            <person name="Murat C."/>
            <person name="Morin E."/>
            <person name="Ndikumana S."/>
            <person name="Pagni M."/>
            <person name="Petitpierre D."/>
            <person name="Requena N."/>
            <person name="Rosikiewicz P."/>
            <person name="Riley R."/>
            <person name="Saito K."/>
            <person name="San Clemente H."/>
            <person name="Shapiro H."/>
            <person name="van Tuinen D."/>
            <person name="Becard G."/>
            <person name="Bonfante P."/>
            <person name="Paszkowski U."/>
            <person name="Shachar-Hill Y."/>
            <person name="Young J.P."/>
            <person name="Sanders I.R."/>
            <person name="Henrissat B."/>
            <person name="Rensing S.A."/>
            <person name="Grigoriev I.V."/>
            <person name="Corradi N."/>
            <person name="Roux C."/>
            <person name="Martin F."/>
        </authorList>
    </citation>
    <scope>NUCLEOTIDE SEQUENCE</scope>
    <source>
        <strain evidence="1">DAOM 197198</strain>
    </source>
</reference>
<name>U9UPZ5_RHIID</name>
<dbReference type="EMBL" id="KI279962">
    <property type="protein sequence ID" value="ESA17661.1"/>
    <property type="molecule type" value="Genomic_DNA"/>
</dbReference>
<evidence type="ECO:0000313" key="1">
    <source>
        <dbReference type="EMBL" id="ESA17661.1"/>
    </source>
</evidence>
<organism evidence="1">
    <name type="scientific">Rhizophagus irregularis (strain DAOM 181602 / DAOM 197198 / MUCL 43194)</name>
    <name type="common">Arbuscular mycorrhizal fungus</name>
    <name type="synonym">Glomus intraradices</name>
    <dbReference type="NCBI Taxonomy" id="747089"/>
    <lineage>
        <taxon>Eukaryota</taxon>
        <taxon>Fungi</taxon>
        <taxon>Fungi incertae sedis</taxon>
        <taxon>Mucoromycota</taxon>
        <taxon>Glomeromycotina</taxon>
        <taxon>Glomeromycetes</taxon>
        <taxon>Glomerales</taxon>
        <taxon>Glomeraceae</taxon>
        <taxon>Rhizophagus</taxon>
    </lineage>
</organism>